<dbReference type="Pfam" id="PF00146">
    <property type="entry name" value="NADHdh"/>
    <property type="match status" value="1"/>
</dbReference>
<keyword evidence="3 5" id="KW-1133">Transmembrane helix</keyword>
<keyword evidence="5 6" id="KW-0520">NAD</keyword>
<feature type="transmembrane region" description="Helical" evidence="5">
    <location>
        <begin position="170"/>
        <end position="190"/>
    </location>
</feature>
<name>A0A3Q9UJU6_9ACTN</name>
<keyword evidence="5" id="KW-0830">Ubiquinone</keyword>
<evidence type="ECO:0000256" key="5">
    <source>
        <dbReference type="HAMAP-Rule" id="MF_01350"/>
    </source>
</evidence>
<dbReference type="GO" id="GO:0016655">
    <property type="term" value="F:oxidoreductase activity, acting on NAD(P)H, quinone or similar compound as acceptor"/>
    <property type="evidence" value="ECO:0007669"/>
    <property type="project" value="UniProtKB-UniRule"/>
</dbReference>
<organism evidence="8 9">
    <name type="scientific">Acidipropionibacterium jensenii</name>
    <dbReference type="NCBI Taxonomy" id="1749"/>
    <lineage>
        <taxon>Bacteria</taxon>
        <taxon>Bacillati</taxon>
        <taxon>Actinomycetota</taxon>
        <taxon>Actinomycetes</taxon>
        <taxon>Propionibacteriales</taxon>
        <taxon>Propionibacteriaceae</taxon>
        <taxon>Acidipropionibacterium</taxon>
    </lineage>
</organism>
<evidence type="ECO:0000313" key="9">
    <source>
        <dbReference type="Proteomes" id="UP000285875"/>
    </source>
</evidence>
<dbReference type="AlphaFoldDB" id="A0A3Q9UJU6"/>
<keyword evidence="2 5" id="KW-0812">Transmembrane</keyword>
<evidence type="ECO:0000256" key="4">
    <source>
        <dbReference type="ARBA" id="ARBA00023136"/>
    </source>
</evidence>
<sequence length="460" mass="50069">MIPLESALFGADVWWITIIKVVGVFMLLLMWTLFNVWFERRVLGRMQNRLGPIMNAAFIRGLGQAVGDGIKLVFKEMVTPKGADRIVFYLAPVIAGICCFTSWAVIPLGGEVSIFGQRTMLQITDVPVAVLFIIAVAGIGIYGIVLAGWSSSGPYSVLGSLRASAQMISYEVAMGLSLAAVFMISGSMATSDIVNAQARTMVWFGHNTHIPGHFWLLLLPSFVIYVMTMFGESNRLPFDESEAEQELVSGYSTEYSGFPYAMYYLAEYINMATLSAVCTTLFLGGYRAPWPFNLIGVLDSGWFGLFWFMLKTQLVIFFFVWVRASLPRIRWDHFMNIGWKFLIPISLVWVMLVAVMRAAGAQGWMSNPVFLGGLLVVVVGLVIYILFGGSAEKPEPEPQKFDAFAGGYPVPPLPGQQADTLMAAADGVPSGSMGTGPTGTASTGTGPTGTEKATTQKGAH</sequence>
<comment type="similarity">
    <text evidence="5 6">Belongs to the complex I subunit 1 family.</text>
</comment>
<dbReference type="InterPro" id="IPR018086">
    <property type="entry name" value="NADH_UbQ_OxRdtase_su1_CS"/>
</dbReference>
<feature type="transmembrane region" description="Helical" evidence="5">
    <location>
        <begin position="126"/>
        <end position="149"/>
    </location>
</feature>
<gene>
    <name evidence="5" type="primary">nuoH</name>
    <name evidence="8" type="ORF">C0Z10_02800</name>
</gene>
<evidence type="ECO:0000313" key="8">
    <source>
        <dbReference type="EMBL" id="AZZ38849.1"/>
    </source>
</evidence>
<feature type="compositionally biased region" description="Low complexity" evidence="7">
    <location>
        <begin position="438"/>
        <end position="450"/>
    </location>
</feature>
<feature type="transmembrane region" description="Helical" evidence="5">
    <location>
        <begin position="210"/>
        <end position="230"/>
    </location>
</feature>
<comment type="subcellular location">
    <subcellularLocation>
        <location evidence="5 6">Cell membrane</location>
        <topology evidence="5 6">Multi-pass membrane protein</topology>
    </subcellularLocation>
    <subcellularLocation>
        <location evidence="1">Membrane</location>
        <topology evidence="1">Multi-pass membrane protein</topology>
    </subcellularLocation>
</comment>
<feature type="transmembrane region" description="Helical" evidence="5">
    <location>
        <begin position="300"/>
        <end position="322"/>
    </location>
</feature>
<reference evidence="9" key="1">
    <citation type="submission" date="2017-12" db="EMBL/GenBank/DDBJ databases">
        <title>Whole genome sequencing of Acidipropionibacterium jensenii strains JS279 and JS280.</title>
        <authorList>
            <person name="Deptula P."/>
            <person name="Laine P."/>
            <person name="Smolander O.-P."/>
            <person name="Paulin L."/>
            <person name="Auvinen P."/>
            <person name="Varmanen P."/>
        </authorList>
    </citation>
    <scope>NUCLEOTIDE SEQUENCE [LARGE SCALE GENOMIC DNA]</scope>
    <source>
        <strain evidence="9">JS280</strain>
    </source>
</reference>
<comment type="catalytic activity">
    <reaction evidence="5">
        <text>a quinone + NADH + 5 H(+)(in) = a quinol + NAD(+) + 4 H(+)(out)</text>
        <dbReference type="Rhea" id="RHEA:57888"/>
        <dbReference type="ChEBI" id="CHEBI:15378"/>
        <dbReference type="ChEBI" id="CHEBI:24646"/>
        <dbReference type="ChEBI" id="CHEBI:57540"/>
        <dbReference type="ChEBI" id="CHEBI:57945"/>
        <dbReference type="ChEBI" id="CHEBI:132124"/>
    </reaction>
</comment>
<feature type="compositionally biased region" description="Polar residues" evidence="7">
    <location>
        <begin position="451"/>
        <end position="460"/>
    </location>
</feature>
<feature type="transmembrane region" description="Helical" evidence="5">
    <location>
        <begin position="86"/>
        <end position="106"/>
    </location>
</feature>
<evidence type="ECO:0000256" key="2">
    <source>
        <dbReference type="ARBA" id="ARBA00022692"/>
    </source>
</evidence>
<keyword evidence="4 5" id="KW-0472">Membrane</keyword>
<evidence type="ECO:0000256" key="6">
    <source>
        <dbReference type="RuleBase" id="RU000471"/>
    </source>
</evidence>
<feature type="transmembrane region" description="Helical" evidence="5">
    <location>
        <begin position="13"/>
        <end position="38"/>
    </location>
</feature>
<protein>
    <recommendedName>
        <fullName evidence="5">NADH-quinone oxidoreductase subunit H</fullName>
        <ecNumber evidence="5">7.1.1.-</ecNumber>
    </recommendedName>
    <alternativeName>
        <fullName evidence="5">NADH dehydrogenase I subunit H</fullName>
    </alternativeName>
    <alternativeName>
        <fullName evidence="5">NDH-1 subunit H</fullName>
    </alternativeName>
</protein>
<dbReference type="EC" id="7.1.1.-" evidence="5"/>
<dbReference type="GO" id="GO:0048038">
    <property type="term" value="F:quinone binding"/>
    <property type="evidence" value="ECO:0007669"/>
    <property type="project" value="UniProtKB-KW"/>
</dbReference>
<feature type="transmembrane region" description="Helical" evidence="5">
    <location>
        <begin position="368"/>
        <end position="387"/>
    </location>
</feature>
<dbReference type="PANTHER" id="PTHR11432:SF3">
    <property type="entry name" value="NADH-UBIQUINONE OXIDOREDUCTASE CHAIN 1"/>
    <property type="match status" value="1"/>
</dbReference>
<dbReference type="KEGG" id="aji:C0Z10_02800"/>
<dbReference type="InterPro" id="IPR001694">
    <property type="entry name" value="NADH_UbQ_OxRdtase_su1/FPO"/>
</dbReference>
<dbReference type="GO" id="GO:0003954">
    <property type="term" value="F:NADH dehydrogenase activity"/>
    <property type="evidence" value="ECO:0007669"/>
    <property type="project" value="TreeGrafter"/>
</dbReference>
<dbReference type="EMBL" id="CP025570">
    <property type="protein sequence ID" value="AZZ38849.1"/>
    <property type="molecule type" value="Genomic_DNA"/>
</dbReference>
<comment type="function">
    <text evidence="5">NDH-1 shuttles electrons from NADH, via FMN and iron-sulfur (Fe-S) centers, to quinones in the respiratory chain. The immediate electron acceptor for the enzyme in this species is believed to be ubiquinone. Couples the redox reaction to proton translocation (for every two electrons transferred, four hydrogen ions are translocated across the cytoplasmic membrane), and thus conserves the redox energy in a proton gradient. This subunit may bind ubiquinone.</text>
</comment>
<evidence type="ECO:0000256" key="3">
    <source>
        <dbReference type="ARBA" id="ARBA00022989"/>
    </source>
</evidence>
<feature type="transmembrane region" description="Helical" evidence="5">
    <location>
        <begin position="268"/>
        <end position="288"/>
    </location>
</feature>
<dbReference type="NCBIfam" id="NF004743">
    <property type="entry name" value="PRK06076.1-4"/>
    <property type="match status" value="1"/>
</dbReference>
<dbReference type="Proteomes" id="UP000285875">
    <property type="component" value="Chromosome"/>
</dbReference>
<keyword evidence="5" id="KW-1278">Translocase</keyword>
<comment type="subunit">
    <text evidence="5">NDH-1 is composed of 14 different subunits. Subunits NuoA, H, J, K, L, M, N constitute the membrane sector of the complex.</text>
</comment>
<dbReference type="PANTHER" id="PTHR11432">
    <property type="entry name" value="NADH DEHYDROGENASE SUBUNIT 1"/>
    <property type="match status" value="1"/>
</dbReference>
<evidence type="ECO:0000256" key="7">
    <source>
        <dbReference type="SAM" id="MobiDB-lite"/>
    </source>
</evidence>
<dbReference type="RefSeq" id="WP_097798398.1">
    <property type="nucleotide sequence ID" value="NZ_CP025570.1"/>
</dbReference>
<accession>A0A3Q9UJU6</accession>
<dbReference type="GO" id="GO:0009060">
    <property type="term" value="P:aerobic respiration"/>
    <property type="evidence" value="ECO:0007669"/>
    <property type="project" value="TreeGrafter"/>
</dbReference>
<proteinExistence type="inferred from homology"/>
<evidence type="ECO:0000256" key="1">
    <source>
        <dbReference type="ARBA" id="ARBA00004141"/>
    </source>
</evidence>
<keyword evidence="5" id="KW-1003">Cell membrane</keyword>
<dbReference type="PROSITE" id="PS00667">
    <property type="entry name" value="COMPLEX1_ND1_1"/>
    <property type="match status" value="1"/>
</dbReference>
<keyword evidence="5" id="KW-0874">Quinone</keyword>
<feature type="region of interest" description="Disordered" evidence="7">
    <location>
        <begin position="414"/>
        <end position="460"/>
    </location>
</feature>
<dbReference type="GO" id="GO:0005886">
    <property type="term" value="C:plasma membrane"/>
    <property type="evidence" value="ECO:0007669"/>
    <property type="project" value="UniProtKB-SubCell"/>
</dbReference>
<dbReference type="HAMAP" id="MF_01350">
    <property type="entry name" value="NDH1_NuoH"/>
    <property type="match status" value="1"/>
</dbReference>
<feature type="transmembrane region" description="Helical" evidence="5">
    <location>
        <begin position="334"/>
        <end position="356"/>
    </location>
</feature>